<dbReference type="EMBL" id="CP048685">
    <property type="protein sequence ID" value="QPJ63229.1"/>
    <property type="molecule type" value="Genomic_DNA"/>
</dbReference>
<organism evidence="1 2">
    <name type="scientific">Candidatus Nitronauta litoralis</name>
    <dbReference type="NCBI Taxonomy" id="2705533"/>
    <lineage>
        <taxon>Bacteria</taxon>
        <taxon>Pseudomonadati</taxon>
        <taxon>Nitrospinota/Tectimicrobiota group</taxon>
        <taxon>Nitrospinota</taxon>
        <taxon>Nitrospinia</taxon>
        <taxon>Nitrospinales</taxon>
        <taxon>Nitrospinaceae</taxon>
        <taxon>Candidatus Nitronauta</taxon>
    </lineage>
</organism>
<dbReference type="InterPro" id="IPR058263">
    <property type="entry name" value="DUF7957"/>
</dbReference>
<sequence>MTSISYSENTVKADDVTISCEYKVDDAFIIEDTVIVLLDSDEKLKFKNQEQFKNLFGYNLQGEQLWIAELYCSPVFKTD</sequence>
<name>A0A7T0G1A1_9BACT</name>
<evidence type="ECO:0000313" key="1">
    <source>
        <dbReference type="EMBL" id="QPJ63229.1"/>
    </source>
</evidence>
<gene>
    <name evidence="1" type="ORF">G3M70_15645</name>
</gene>
<reference evidence="1 2" key="1">
    <citation type="submission" date="2020-02" db="EMBL/GenBank/DDBJ databases">
        <title>Genomic and physiological characterization of two novel Nitrospinaceae genera.</title>
        <authorList>
            <person name="Mueller A.J."/>
            <person name="Jung M.-Y."/>
            <person name="Strachan C.R."/>
            <person name="Herbold C.W."/>
            <person name="Kirkegaard R.H."/>
            <person name="Daims H."/>
        </authorList>
    </citation>
    <scope>NUCLEOTIDE SEQUENCE [LARGE SCALE GENOMIC DNA]</scope>
    <source>
        <strain evidence="1">EB</strain>
    </source>
</reference>
<dbReference type="Pfam" id="PF25857">
    <property type="entry name" value="DUF7957"/>
    <property type="match status" value="1"/>
</dbReference>
<evidence type="ECO:0000313" key="2">
    <source>
        <dbReference type="Proteomes" id="UP000594688"/>
    </source>
</evidence>
<protein>
    <submittedName>
        <fullName evidence="1">Uncharacterized protein</fullName>
    </submittedName>
</protein>
<dbReference type="Proteomes" id="UP000594688">
    <property type="component" value="Chromosome"/>
</dbReference>
<proteinExistence type="predicted"/>
<dbReference type="KEGG" id="nli:G3M70_15645"/>
<dbReference type="AlphaFoldDB" id="A0A7T0G1A1"/>
<accession>A0A7T0G1A1</accession>